<feature type="domain" description="Metallo-beta-lactamase" evidence="2">
    <location>
        <begin position="34"/>
        <end position="223"/>
    </location>
</feature>
<dbReference type="GO" id="GO:0016491">
    <property type="term" value="F:oxidoreductase activity"/>
    <property type="evidence" value="ECO:0007669"/>
    <property type="project" value="InterPro"/>
</dbReference>
<evidence type="ECO:0000259" key="2">
    <source>
        <dbReference type="SMART" id="SM00849"/>
    </source>
</evidence>
<dbReference type="SMART" id="SM00849">
    <property type="entry name" value="Lactamase_B"/>
    <property type="match status" value="1"/>
</dbReference>
<dbReference type="GO" id="GO:0009055">
    <property type="term" value="F:electron transfer activity"/>
    <property type="evidence" value="ECO:0007669"/>
    <property type="project" value="InterPro"/>
</dbReference>
<dbReference type="Proteomes" id="UP001056539">
    <property type="component" value="Chromosome"/>
</dbReference>
<dbReference type="AlphaFoldDB" id="A0AAX3BDQ8"/>
<dbReference type="InterPro" id="IPR001279">
    <property type="entry name" value="Metallo-B-lactamas"/>
</dbReference>
<evidence type="ECO:0000313" key="4">
    <source>
        <dbReference type="Proteomes" id="UP001056539"/>
    </source>
</evidence>
<dbReference type="InterPro" id="IPR036866">
    <property type="entry name" value="RibonucZ/Hydroxyglut_hydro"/>
</dbReference>
<sequence>MSLRKITEGIYAVGGIDWHRTSFDELTPLHEGTTYNCYYIEGSEKNVLIDTIEPKMLHVLLGNLSRLGVKKLDYVVSNHAEQDHSGSLPKILEIYPEAKLVTNAKAKPMLQDLLLLPDERFLVIEDRTTLSLGNRTLEFILFPWVHWPETMFTFLREERILFSGDLFGSHYASSYLFSSQHDVDMYEGSKRYFAEIMYPFRQNIASGFEKILSLNARMIAPTHGPVYDNPDVILSLYREWISDKMKNKVLLPFISMHGSTEVMINYLIDRLIDRGIEAIPFHLSHVDVGQLAMELIDAPTIVVGVSAVLGGMHPAMAYILYFLNLMRPAIKHVGIVASYGWGSRMLEHIQGSITNYKPEILTPVMVKGFPKPNDFAALDTLADTIAEKHRALSL</sequence>
<proteinExistence type="predicted"/>
<name>A0AAX3BDQ8_9SPIR</name>
<dbReference type="PANTHER" id="PTHR43717:SF1">
    <property type="entry name" value="ANAEROBIC NITRIC OXIDE REDUCTASE FLAVORUBREDOXIN"/>
    <property type="match status" value="1"/>
</dbReference>
<dbReference type="SUPFAM" id="SSF56281">
    <property type="entry name" value="Metallo-hydrolase/oxidoreductase"/>
    <property type="match status" value="1"/>
</dbReference>
<dbReference type="RefSeq" id="WP_271435564.1">
    <property type="nucleotide sequence ID" value="NZ_CP073355.1"/>
</dbReference>
<keyword evidence="1" id="KW-0812">Transmembrane</keyword>
<evidence type="ECO:0000256" key="1">
    <source>
        <dbReference type="SAM" id="Phobius"/>
    </source>
</evidence>
<dbReference type="KEGG" id="taqu:KDW03_01140"/>
<protein>
    <submittedName>
        <fullName evidence="3">FprA family A-type flavoprotein</fullName>
    </submittedName>
</protein>
<dbReference type="SUPFAM" id="SSF52218">
    <property type="entry name" value="Flavoproteins"/>
    <property type="match status" value="1"/>
</dbReference>
<dbReference type="InterPro" id="IPR016440">
    <property type="entry name" value="Rubredoxin-O_OxRdtase"/>
</dbReference>
<dbReference type="Gene3D" id="3.60.15.10">
    <property type="entry name" value="Ribonuclease Z/Hydroxyacylglutathione hydrolase-like"/>
    <property type="match status" value="1"/>
</dbReference>
<accession>A0AAX3BDQ8</accession>
<keyword evidence="4" id="KW-1185">Reference proteome</keyword>
<keyword evidence="1" id="KW-1133">Transmembrane helix</keyword>
<organism evidence="3 4">
    <name type="scientific">Thermospira aquatica</name>
    <dbReference type="NCBI Taxonomy" id="2828656"/>
    <lineage>
        <taxon>Bacteria</taxon>
        <taxon>Pseudomonadati</taxon>
        <taxon>Spirochaetota</taxon>
        <taxon>Spirochaetia</taxon>
        <taxon>Brevinematales</taxon>
        <taxon>Thermospiraceae</taxon>
        <taxon>Thermospira</taxon>
    </lineage>
</organism>
<dbReference type="PIRSF" id="PIRSF005243">
    <property type="entry name" value="ROO"/>
    <property type="match status" value="1"/>
</dbReference>
<gene>
    <name evidence="3" type="ORF">KDW03_01140</name>
</gene>
<dbReference type="Gene3D" id="3.40.50.360">
    <property type="match status" value="1"/>
</dbReference>
<reference evidence="3" key="2">
    <citation type="submission" date="2022-06" db="EMBL/GenBank/DDBJ databases">
        <title>Thermospira aquatica gen. nov., sp. nov.</title>
        <authorList>
            <person name="Ben Ali Gam Z."/>
            <person name="Labat M."/>
        </authorList>
    </citation>
    <scope>NUCLEOTIDE SEQUENCE</scope>
    <source>
        <strain evidence="3">F1F22</strain>
    </source>
</reference>
<dbReference type="InterPro" id="IPR029039">
    <property type="entry name" value="Flavoprotein-like_sf"/>
</dbReference>
<feature type="transmembrane region" description="Helical" evidence="1">
    <location>
        <begin position="301"/>
        <end position="323"/>
    </location>
</feature>
<dbReference type="PANTHER" id="PTHR43717">
    <property type="entry name" value="ANAEROBIC NITRIC OXIDE REDUCTASE FLAVORUBREDOXIN"/>
    <property type="match status" value="1"/>
</dbReference>
<reference evidence="3" key="1">
    <citation type="submission" date="2021-04" db="EMBL/GenBank/DDBJ databases">
        <authorList>
            <person name="Postec A."/>
        </authorList>
    </citation>
    <scope>NUCLEOTIDE SEQUENCE</scope>
    <source>
        <strain evidence="3">F1F22</strain>
    </source>
</reference>
<dbReference type="EMBL" id="CP073355">
    <property type="protein sequence ID" value="URA10437.1"/>
    <property type="molecule type" value="Genomic_DNA"/>
</dbReference>
<dbReference type="GO" id="GO:0046872">
    <property type="term" value="F:metal ion binding"/>
    <property type="evidence" value="ECO:0007669"/>
    <property type="project" value="InterPro"/>
</dbReference>
<dbReference type="GO" id="GO:0010181">
    <property type="term" value="F:FMN binding"/>
    <property type="evidence" value="ECO:0007669"/>
    <property type="project" value="InterPro"/>
</dbReference>
<dbReference type="Pfam" id="PF19583">
    <property type="entry name" value="ODP"/>
    <property type="match status" value="1"/>
</dbReference>
<evidence type="ECO:0000313" key="3">
    <source>
        <dbReference type="EMBL" id="URA10437.1"/>
    </source>
</evidence>
<dbReference type="InterPro" id="IPR045761">
    <property type="entry name" value="ODP_dom"/>
</dbReference>
<dbReference type="CDD" id="cd07709">
    <property type="entry name" value="flavodiiron_proteins_MBL-fold"/>
    <property type="match status" value="1"/>
</dbReference>
<keyword evidence="1" id="KW-0472">Membrane</keyword>